<evidence type="ECO:0000256" key="1">
    <source>
        <dbReference type="ARBA" id="ARBA00004141"/>
    </source>
</evidence>
<evidence type="ECO:0000256" key="6">
    <source>
        <dbReference type="SAM" id="Phobius"/>
    </source>
</evidence>
<evidence type="ECO:0000256" key="5">
    <source>
        <dbReference type="SAM" id="MobiDB-lite"/>
    </source>
</evidence>
<protein>
    <recommendedName>
        <fullName evidence="9">Proton-coupled folate transporter</fullName>
    </recommendedName>
</protein>
<keyword evidence="2 6" id="KW-0812">Transmembrane</keyword>
<evidence type="ECO:0008006" key="9">
    <source>
        <dbReference type="Google" id="ProtNLM"/>
    </source>
</evidence>
<dbReference type="InterPro" id="IPR011701">
    <property type="entry name" value="MFS"/>
</dbReference>
<feature type="transmembrane region" description="Helical" evidence="6">
    <location>
        <begin position="188"/>
        <end position="209"/>
    </location>
</feature>
<feature type="region of interest" description="Disordered" evidence="5">
    <location>
        <begin position="1"/>
        <end position="34"/>
    </location>
</feature>
<feature type="transmembrane region" description="Helical" evidence="6">
    <location>
        <begin position="349"/>
        <end position="371"/>
    </location>
</feature>
<feature type="transmembrane region" description="Helical" evidence="6">
    <location>
        <begin position="248"/>
        <end position="268"/>
    </location>
</feature>
<feature type="transmembrane region" description="Helical" evidence="6">
    <location>
        <begin position="471"/>
        <end position="494"/>
    </location>
</feature>
<proteinExistence type="predicted"/>
<feature type="transmembrane region" description="Helical" evidence="6">
    <location>
        <begin position="310"/>
        <end position="329"/>
    </location>
</feature>
<comment type="subcellular location">
    <subcellularLocation>
        <location evidence="1">Membrane</location>
        <topology evidence="1">Multi-pass membrane protein</topology>
    </subcellularLocation>
</comment>
<dbReference type="Pfam" id="PF07690">
    <property type="entry name" value="MFS_1"/>
    <property type="match status" value="1"/>
</dbReference>
<feature type="non-terminal residue" evidence="7">
    <location>
        <position position="521"/>
    </location>
</feature>
<evidence type="ECO:0000256" key="4">
    <source>
        <dbReference type="ARBA" id="ARBA00023136"/>
    </source>
</evidence>
<dbReference type="SUPFAM" id="SSF103473">
    <property type="entry name" value="MFS general substrate transporter"/>
    <property type="match status" value="1"/>
</dbReference>
<feature type="transmembrane region" description="Helical" evidence="6">
    <location>
        <begin position="221"/>
        <end position="242"/>
    </location>
</feature>
<reference evidence="7" key="1">
    <citation type="submission" date="2022-03" db="EMBL/GenBank/DDBJ databases">
        <authorList>
            <person name="Martin H S."/>
        </authorList>
    </citation>
    <scope>NUCLEOTIDE SEQUENCE</scope>
</reference>
<feature type="compositionally biased region" description="Basic and acidic residues" evidence="5">
    <location>
        <begin position="16"/>
        <end position="33"/>
    </location>
</feature>
<evidence type="ECO:0000313" key="7">
    <source>
        <dbReference type="EMBL" id="CAH2042400.1"/>
    </source>
</evidence>
<feature type="transmembrane region" description="Helical" evidence="6">
    <location>
        <begin position="380"/>
        <end position="399"/>
    </location>
</feature>
<name>A0ABN8I006_9NEOP</name>
<dbReference type="InterPro" id="IPR036259">
    <property type="entry name" value="MFS_trans_sf"/>
</dbReference>
<accession>A0ABN8I006</accession>
<evidence type="ECO:0000313" key="8">
    <source>
        <dbReference type="Proteomes" id="UP000837857"/>
    </source>
</evidence>
<keyword evidence="8" id="KW-1185">Reference proteome</keyword>
<keyword evidence="3 6" id="KW-1133">Transmembrane helix</keyword>
<dbReference type="EMBL" id="OW152826">
    <property type="protein sequence ID" value="CAH2042400.1"/>
    <property type="molecule type" value="Genomic_DNA"/>
</dbReference>
<dbReference type="Proteomes" id="UP000837857">
    <property type="component" value="Chromosome 14"/>
</dbReference>
<dbReference type="Gene3D" id="1.20.1250.20">
    <property type="entry name" value="MFS general substrate transporter like domains"/>
    <property type="match status" value="1"/>
</dbReference>
<organism evidence="7 8">
    <name type="scientific">Iphiclides podalirius</name>
    <name type="common">scarce swallowtail</name>
    <dbReference type="NCBI Taxonomy" id="110791"/>
    <lineage>
        <taxon>Eukaryota</taxon>
        <taxon>Metazoa</taxon>
        <taxon>Ecdysozoa</taxon>
        <taxon>Arthropoda</taxon>
        <taxon>Hexapoda</taxon>
        <taxon>Insecta</taxon>
        <taxon>Pterygota</taxon>
        <taxon>Neoptera</taxon>
        <taxon>Endopterygota</taxon>
        <taxon>Lepidoptera</taxon>
        <taxon>Glossata</taxon>
        <taxon>Ditrysia</taxon>
        <taxon>Papilionoidea</taxon>
        <taxon>Papilionidae</taxon>
        <taxon>Papilioninae</taxon>
        <taxon>Iphiclides</taxon>
    </lineage>
</organism>
<feature type="transmembrane region" description="Helical" evidence="6">
    <location>
        <begin position="152"/>
        <end position="176"/>
    </location>
</feature>
<gene>
    <name evidence="7" type="ORF">IPOD504_LOCUS3786</name>
</gene>
<dbReference type="PANTHER" id="PTHR23507">
    <property type="entry name" value="ZGC:174356"/>
    <property type="match status" value="1"/>
</dbReference>
<keyword evidence="4 6" id="KW-0472">Membrane</keyword>
<sequence>MNTKSVSELELTEAGSRNENEVTNKSEANKKSEGTSGHRLTYLEKVKNIFKFFTVEPFLLCYIMPNIISSLAVQKLNMEKACRSDLNFTEEICALAFSGDAQEDNITTAALNGAQKLVADMTAWKQPLQSGIPAIAILFVGAWSDRTGNRKALMLVPIMGELISAVGLLLTTYFFLEWPLWVTALIEALPSAFTGGLSIALMGSYSYIADVTTVESRTFRIGVVAVIVTLGIPLGSSISGVLTEAVGYYGIFGIGTLLYVFAFIQTYFRVHDVKRVDIEGSFLDKLIQFFHPKHAWETISLLFLSSKKQLIQILLVIWAHIVITGPVYGEAGVMFLYTLKKYNMTVVEFSLFSTYSILLGLGGTTIAVTVFSKWLKIHDALIGVLATTCKVTASFVYSLAPTKSWFYSGPAFDLFGNSGTTAIRSLGTKVVDQDKVGKMCSLIGFVEAIIPVIYSPLYSKVYSLTLDTFSGAFYLLGGFMTMPAFFIFIFLYFIQRREARDRVQNPDAKEEHAHANPVSVL</sequence>
<evidence type="ECO:0000256" key="2">
    <source>
        <dbReference type="ARBA" id="ARBA00022692"/>
    </source>
</evidence>
<dbReference type="PANTHER" id="PTHR23507:SF1">
    <property type="entry name" value="FI18259P1-RELATED"/>
    <property type="match status" value="1"/>
</dbReference>
<evidence type="ECO:0000256" key="3">
    <source>
        <dbReference type="ARBA" id="ARBA00022989"/>
    </source>
</evidence>